<name>A0A1N5WE58_9ARCH</name>
<dbReference type="Gene3D" id="3.40.50.300">
    <property type="entry name" value="P-loop containing nucleotide triphosphate hydrolases"/>
    <property type="match status" value="1"/>
</dbReference>
<dbReference type="SUPFAM" id="SSF52540">
    <property type="entry name" value="P-loop containing nucleoside triphosphate hydrolases"/>
    <property type="match status" value="1"/>
</dbReference>
<feature type="domain" description="AAA" evidence="1">
    <location>
        <begin position="2"/>
        <end position="171"/>
    </location>
</feature>
<protein>
    <submittedName>
        <fullName evidence="2">ParA family chromosome partitioning ATPase</fullName>
    </submittedName>
</protein>
<dbReference type="Pfam" id="PF13614">
    <property type="entry name" value="AAA_31"/>
    <property type="match status" value="1"/>
</dbReference>
<dbReference type="GeneID" id="41589026"/>
<dbReference type="CDD" id="cd02042">
    <property type="entry name" value="ParAB_family"/>
    <property type="match status" value="1"/>
</dbReference>
<dbReference type="FunFam" id="3.40.50.300:FF:000285">
    <property type="entry name" value="Sporulation initiation inhibitor Soj"/>
    <property type="match status" value="1"/>
</dbReference>
<dbReference type="EMBL" id="LT671858">
    <property type="protein sequence ID" value="SIM83551.1"/>
    <property type="molecule type" value="Genomic_DNA"/>
</dbReference>
<proteinExistence type="predicted"/>
<dbReference type="RefSeq" id="WP_148690143.1">
    <property type="nucleotide sequence ID" value="NZ_LT671858.1"/>
</dbReference>
<dbReference type="Proteomes" id="UP000195607">
    <property type="component" value="Chromosome I"/>
</dbReference>
<organism evidence="2 3">
    <name type="scientific">Cuniculiplasma divulgatum</name>
    <dbReference type="NCBI Taxonomy" id="1673428"/>
    <lineage>
        <taxon>Archaea</taxon>
        <taxon>Methanobacteriati</taxon>
        <taxon>Thermoplasmatota</taxon>
        <taxon>Thermoplasmata</taxon>
        <taxon>Thermoplasmatales</taxon>
        <taxon>Cuniculiplasmataceae</taxon>
        <taxon>Cuniculiplasma</taxon>
    </lineage>
</organism>
<dbReference type="PANTHER" id="PTHR13696">
    <property type="entry name" value="P-LOOP CONTAINING NUCLEOSIDE TRIPHOSPHATE HYDROLASE"/>
    <property type="match status" value="1"/>
</dbReference>
<evidence type="ECO:0000313" key="2">
    <source>
        <dbReference type="EMBL" id="SIM83551.1"/>
    </source>
</evidence>
<evidence type="ECO:0000259" key="1">
    <source>
        <dbReference type="Pfam" id="PF13614"/>
    </source>
</evidence>
<dbReference type="PIRSF" id="PIRSF009320">
    <property type="entry name" value="Nuc_binding_HP_1000"/>
    <property type="match status" value="1"/>
</dbReference>
<dbReference type="AlphaFoldDB" id="A0A1N5WE58"/>
<dbReference type="InterPro" id="IPR050678">
    <property type="entry name" value="DNA_Partitioning_ATPase"/>
</dbReference>
<accession>A0A1N5WE58</accession>
<dbReference type="InterPro" id="IPR027417">
    <property type="entry name" value="P-loop_NTPase"/>
</dbReference>
<evidence type="ECO:0000313" key="3">
    <source>
        <dbReference type="Proteomes" id="UP000195607"/>
    </source>
</evidence>
<sequence length="250" mass="27671">MIISIANQKGGCGKTTTAANLGALLGKKHRVLLVDIDPQGNLTTHFGINKAEQKHTIYDVMLNGRIEDAILQKDGIDIVPSTIDLAGAEVELTGKIGREYILDNELKKVARKYDFIIIDTPPSLGIFTINSLVASEYVLIPVQAEFFALEGLTQLMRVIKLVNSRLSRNLKLLGLVITMFNSRTRSSREVLDDVRKHYSKNLLKTIIPRNVTITDSTMAGSPIVKYRKNAPASKSYVALANEIERIVQVK</sequence>
<reference evidence="2 3" key="1">
    <citation type="submission" date="2016-04" db="EMBL/GenBank/DDBJ databases">
        <authorList>
            <person name="Evans L.H."/>
            <person name="Alamgir A."/>
            <person name="Owens N."/>
            <person name="Weber N.D."/>
            <person name="Virtaneva K."/>
            <person name="Barbian K."/>
            <person name="Babar A."/>
            <person name="Rosenke K."/>
        </authorList>
    </citation>
    <scope>NUCLEOTIDE SEQUENCE [LARGE SCALE GENOMIC DNA]</scope>
    <source>
        <strain evidence="3">S5(T) (JCM 30642 \VKM B-2941)</strain>
    </source>
</reference>
<dbReference type="InterPro" id="IPR025669">
    <property type="entry name" value="AAA_dom"/>
</dbReference>
<gene>
    <name evidence="2" type="ORF">CSP5_1786</name>
</gene>
<dbReference type="PANTHER" id="PTHR13696:SF99">
    <property type="entry name" value="COBYRINIC ACID AC-DIAMIDE SYNTHASE"/>
    <property type="match status" value="1"/>
</dbReference>